<dbReference type="GO" id="GO:0016787">
    <property type="term" value="F:hydrolase activity"/>
    <property type="evidence" value="ECO:0007669"/>
    <property type="project" value="UniProtKB-KW"/>
</dbReference>
<evidence type="ECO:0000313" key="8">
    <source>
        <dbReference type="Proteomes" id="UP001205311"/>
    </source>
</evidence>
<evidence type="ECO:0000313" key="7">
    <source>
        <dbReference type="EMBL" id="MCP2259410.1"/>
    </source>
</evidence>
<dbReference type="PANTHER" id="PTHR43248">
    <property type="entry name" value="2-SUCCINYL-6-HYDROXY-2,4-CYCLOHEXADIENE-1-CARBOXYLATE SYNTHASE"/>
    <property type="match status" value="1"/>
</dbReference>
<feature type="signal peptide" evidence="4">
    <location>
        <begin position="1"/>
        <end position="29"/>
    </location>
</feature>
<dbReference type="InterPro" id="IPR000073">
    <property type="entry name" value="AB_hydrolase_1"/>
</dbReference>
<feature type="domain" description="AB hydrolase-1" evidence="5">
    <location>
        <begin position="92"/>
        <end position="282"/>
    </location>
</feature>
<dbReference type="Pfam" id="PF00561">
    <property type="entry name" value="Abhydrolase_1"/>
    <property type="match status" value="1"/>
</dbReference>
<dbReference type="InterPro" id="IPR051601">
    <property type="entry name" value="Serine_prot/Carboxylest_S33"/>
</dbReference>
<proteinExistence type="inferred from homology"/>
<comment type="similarity">
    <text evidence="1">Belongs to the peptidase S33 family.</text>
</comment>
<dbReference type="SUPFAM" id="SSF53474">
    <property type="entry name" value="alpha/beta-Hydrolases"/>
    <property type="match status" value="1"/>
</dbReference>
<gene>
    <name evidence="7" type="ORF">LX15_003111</name>
</gene>
<dbReference type="Pfam" id="PF08386">
    <property type="entry name" value="Abhydrolase_4"/>
    <property type="match status" value="1"/>
</dbReference>
<accession>A0ABT1HV56</accession>
<reference evidence="7 8" key="1">
    <citation type="submission" date="2022-06" db="EMBL/GenBank/DDBJ databases">
        <title>Genomic Encyclopedia of Archaeal and Bacterial Type Strains, Phase II (KMG-II): from individual species to whole genera.</title>
        <authorList>
            <person name="Goeker M."/>
        </authorList>
    </citation>
    <scope>NUCLEOTIDE SEQUENCE [LARGE SCALE GENOMIC DNA]</scope>
    <source>
        <strain evidence="7 8">DSM 40477</strain>
    </source>
</reference>
<evidence type="ECO:0000259" key="5">
    <source>
        <dbReference type="Pfam" id="PF00561"/>
    </source>
</evidence>
<dbReference type="RefSeq" id="WP_253670300.1">
    <property type="nucleotide sequence ID" value="NZ_JAMTCP010000016.1"/>
</dbReference>
<protein>
    <submittedName>
        <fullName evidence="7">Alpha/beta hydrolase fold</fullName>
    </submittedName>
</protein>
<evidence type="ECO:0000256" key="2">
    <source>
        <dbReference type="ARBA" id="ARBA00022729"/>
    </source>
</evidence>
<keyword evidence="8" id="KW-1185">Reference proteome</keyword>
<keyword evidence="2 4" id="KW-0732">Signal</keyword>
<feature type="chain" id="PRO_5045484390" evidence="4">
    <location>
        <begin position="30"/>
        <end position="505"/>
    </location>
</feature>
<evidence type="ECO:0000256" key="1">
    <source>
        <dbReference type="ARBA" id="ARBA00010088"/>
    </source>
</evidence>
<sequence>MGGQTRGVLWRAITMISAGLLALTGCTSAPTPDPLPSTPEPVVRSVAWTPCGDGAECGKVDVPLDHARPDGERITIALARRRASDANQRRGVLLVAPGGPGESGAQMVSMEPERFTPALRQHFDLVGFDPRGVAASTAVRCPRAEPTDVVPDDAEEFERIRSANERYAKGCAERTGDLLRHLDTGSSARDMELVRRALGEDKVSLYGTSYGTLLAASYAELAPGHVRAMVLDGVVDRTTPLDAAVAREAAMLDEVFRDFATWCARTPDCALHGQDVGAVWDELVARAKRSPIPSSTGQGADDEALLAAAYRMLYTSGNWPALAASVRLAVEGDASAFVDPAESPSATASSAPTSVVLPAPDPAYDQDGLQAAVVCADRPPPFRDRERISELAQRVAAQAPRFGEHVVWSQFRTCLGWPETGNPPTAPLRAPGLPPALVLGSNGDVATPLVGAKAVAEQLPGSSVLVLDADEHGAYGGLSGCVDTAVERYLVDGALPPSGTTCAVS</sequence>
<organism evidence="7 8">
    <name type="scientific">Streptoalloteichus tenebrarius (strain ATCC 17920 / DSM 40477 / JCM 4838 / CBS 697.72 / NBRC 16177 / NCIMB 11028 / NRRL B-12390 / A12253. 1 / ISP 5477)</name>
    <name type="common">Streptomyces tenebrarius</name>
    <dbReference type="NCBI Taxonomy" id="1933"/>
    <lineage>
        <taxon>Bacteria</taxon>
        <taxon>Bacillati</taxon>
        <taxon>Actinomycetota</taxon>
        <taxon>Actinomycetes</taxon>
        <taxon>Pseudonocardiales</taxon>
        <taxon>Pseudonocardiaceae</taxon>
        <taxon>Streptoalloteichus</taxon>
    </lineage>
</organism>
<feature type="domain" description="Peptidase S33 tripeptidyl aminopeptidase-like C-terminal" evidence="6">
    <location>
        <begin position="400"/>
        <end position="502"/>
    </location>
</feature>
<name>A0ABT1HV56_STRSD</name>
<dbReference type="PANTHER" id="PTHR43248:SF29">
    <property type="entry name" value="TRIPEPTIDYL AMINOPEPTIDASE"/>
    <property type="match status" value="1"/>
</dbReference>
<comment type="caution">
    <text evidence="7">The sequence shown here is derived from an EMBL/GenBank/DDBJ whole genome shotgun (WGS) entry which is preliminary data.</text>
</comment>
<evidence type="ECO:0000256" key="4">
    <source>
        <dbReference type="SAM" id="SignalP"/>
    </source>
</evidence>
<evidence type="ECO:0000256" key="3">
    <source>
        <dbReference type="ARBA" id="ARBA00022801"/>
    </source>
</evidence>
<dbReference type="EMBL" id="JAMTCP010000016">
    <property type="protein sequence ID" value="MCP2259410.1"/>
    <property type="molecule type" value="Genomic_DNA"/>
</dbReference>
<dbReference type="Proteomes" id="UP001205311">
    <property type="component" value="Unassembled WGS sequence"/>
</dbReference>
<evidence type="ECO:0000259" key="6">
    <source>
        <dbReference type="Pfam" id="PF08386"/>
    </source>
</evidence>
<keyword evidence="3 7" id="KW-0378">Hydrolase</keyword>
<dbReference type="PROSITE" id="PS51257">
    <property type="entry name" value="PROKAR_LIPOPROTEIN"/>
    <property type="match status" value="1"/>
</dbReference>
<dbReference type="Gene3D" id="3.40.50.1820">
    <property type="entry name" value="alpha/beta hydrolase"/>
    <property type="match status" value="1"/>
</dbReference>
<dbReference type="InterPro" id="IPR029058">
    <property type="entry name" value="AB_hydrolase_fold"/>
</dbReference>
<dbReference type="InterPro" id="IPR013595">
    <property type="entry name" value="Pept_S33_TAP-like_C"/>
</dbReference>